<dbReference type="STRING" id="1009370.ALO_15767"/>
<organism evidence="10 11">
    <name type="scientific">Acetonema longum DSM 6540</name>
    <dbReference type="NCBI Taxonomy" id="1009370"/>
    <lineage>
        <taxon>Bacteria</taxon>
        <taxon>Bacillati</taxon>
        <taxon>Bacillota</taxon>
        <taxon>Negativicutes</taxon>
        <taxon>Acetonemataceae</taxon>
        <taxon>Acetonema</taxon>
    </lineage>
</organism>
<sequence>MNRRLWKKQLAIALVSGYVTMGASLASAAPMELTLEESIQLALTNNPAVKMAETNKTKASWGVKAARANKAPSVTLTHTSSRVRSDPSKSAGVSQIGERFENVADLTWPIYTSGKVEGTIAQAKLGLKVAELGTAEARQQIKLEATTAYFNLLQAGHLVTLNQESVDRLAAHLKNVQAQYAAGTVAKTDVLRSEVELANAQQDLIQVQNSADLAAAALNNVLGLPLDTQITIKDQLKQEAVEWTMEESIGKAMADRPDAAQAKTNVQIAKYGVTVARSDRYPTIALFASQGYNDDEFPGDDNSNWAVGVSATWNVFDSGLSRSKVRQSQADLEYAKLQQKQALDGVELEVRQAYLNVREAEKRIATNQVAVNKAEEDYKIAQVRYTSGVGTNLDVIDSEVALTRAKTNYIQALYDYNTSRAQLEKAVGARTE</sequence>
<comment type="subcellular location">
    <subcellularLocation>
        <location evidence="1">Cell outer membrane</location>
    </subcellularLocation>
</comment>
<keyword evidence="6" id="KW-0472">Membrane</keyword>
<evidence type="ECO:0000256" key="2">
    <source>
        <dbReference type="ARBA" id="ARBA00007613"/>
    </source>
</evidence>
<dbReference type="RefSeq" id="WP_004097370.1">
    <property type="nucleotide sequence ID" value="NZ_AFGF01000157.1"/>
</dbReference>
<keyword evidence="4" id="KW-1134">Transmembrane beta strand</keyword>
<proteinExistence type="inferred from homology"/>
<dbReference type="InterPro" id="IPR003423">
    <property type="entry name" value="OMP_efflux"/>
</dbReference>
<evidence type="ECO:0000256" key="8">
    <source>
        <dbReference type="SAM" id="Coils"/>
    </source>
</evidence>
<reference evidence="10 11" key="1">
    <citation type="journal article" date="2011" name="EMBO J.">
        <title>Structural diversity of bacterial flagellar motors.</title>
        <authorList>
            <person name="Chen S."/>
            <person name="Beeby M."/>
            <person name="Murphy G.E."/>
            <person name="Leadbetter J.R."/>
            <person name="Hendrixson D.R."/>
            <person name="Briegel A."/>
            <person name="Li Z."/>
            <person name="Shi J."/>
            <person name="Tocheva E.I."/>
            <person name="Muller A."/>
            <person name="Dobro M.J."/>
            <person name="Jensen G.J."/>
        </authorList>
    </citation>
    <scope>NUCLEOTIDE SEQUENCE [LARGE SCALE GENOMIC DNA]</scope>
    <source>
        <strain evidence="10 11">DSM 6540</strain>
    </source>
</reference>
<evidence type="ECO:0000256" key="4">
    <source>
        <dbReference type="ARBA" id="ARBA00022452"/>
    </source>
</evidence>
<dbReference type="Proteomes" id="UP000003240">
    <property type="component" value="Unassembled WGS sequence"/>
</dbReference>
<dbReference type="InterPro" id="IPR028351">
    <property type="entry name" value="CyaE"/>
</dbReference>
<evidence type="ECO:0000256" key="6">
    <source>
        <dbReference type="ARBA" id="ARBA00023136"/>
    </source>
</evidence>
<dbReference type="Gene3D" id="1.20.1600.10">
    <property type="entry name" value="Outer membrane efflux proteins (OEP)"/>
    <property type="match status" value="1"/>
</dbReference>
<keyword evidence="7" id="KW-0998">Cell outer membrane</keyword>
<dbReference type="PANTHER" id="PTHR30026">
    <property type="entry name" value="OUTER MEMBRANE PROTEIN TOLC"/>
    <property type="match status" value="1"/>
</dbReference>
<feature type="signal peptide" evidence="9">
    <location>
        <begin position="1"/>
        <end position="28"/>
    </location>
</feature>
<dbReference type="InterPro" id="IPR051906">
    <property type="entry name" value="TolC-like"/>
</dbReference>
<dbReference type="GO" id="GO:0009279">
    <property type="term" value="C:cell outer membrane"/>
    <property type="evidence" value="ECO:0007669"/>
    <property type="project" value="UniProtKB-SubCell"/>
</dbReference>
<evidence type="ECO:0000313" key="10">
    <source>
        <dbReference type="EMBL" id="EGO62953.1"/>
    </source>
</evidence>
<evidence type="ECO:0000256" key="7">
    <source>
        <dbReference type="ARBA" id="ARBA00023237"/>
    </source>
</evidence>
<dbReference type="AlphaFoldDB" id="F7NM27"/>
<dbReference type="PANTHER" id="PTHR30026:SF20">
    <property type="entry name" value="OUTER MEMBRANE PROTEIN TOLC"/>
    <property type="match status" value="1"/>
</dbReference>
<evidence type="ECO:0000313" key="11">
    <source>
        <dbReference type="Proteomes" id="UP000003240"/>
    </source>
</evidence>
<dbReference type="SUPFAM" id="SSF56954">
    <property type="entry name" value="Outer membrane efflux proteins (OEP)"/>
    <property type="match status" value="1"/>
</dbReference>
<keyword evidence="11" id="KW-1185">Reference proteome</keyword>
<keyword evidence="5" id="KW-0812">Transmembrane</keyword>
<dbReference type="eggNOG" id="COG1538">
    <property type="taxonomic scope" value="Bacteria"/>
</dbReference>
<gene>
    <name evidence="10" type="ORF">ALO_15767</name>
</gene>
<dbReference type="GO" id="GO:1990281">
    <property type="term" value="C:efflux pump complex"/>
    <property type="evidence" value="ECO:0007669"/>
    <property type="project" value="TreeGrafter"/>
</dbReference>
<comment type="caution">
    <text evidence="10">The sequence shown here is derived from an EMBL/GenBank/DDBJ whole genome shotgun (WGS) entry which is preliminary data.</text>
</comment>
<dbReference type="Pfam" id="PF02321">
    <property type="entry name" value="OEP"/>
    <property type="match status" value="2"/>
</dbReference>
<name>F7NM27_9FIRM</name>
<comment type="similarity">
    <text evidence="2">Belongs to the outer membrane factor (OMF) (TC 1.B.17) family.</text>
</comment>
<evidence type="ECO:0000256" key="9">
    <source>
        <dbReference type="SAM" id="SignalP"/>
    </source>
</evidence>
<evidence type="ECO:0000256" key="3">
    <source>
        <dbReference type="ARBA" id="ARBA00022448"/>
    </source>
</evidence>
<accession>F7NM27</accession>
<protein>
    <submittedName>
        <fullName evidence="10">Outer membrane efflux protein</fullName>
    </submittedName>
</protein>
<keyword evidence="9" id="KW-0732">Signal</keyword>
<keyword evidence="3" id="KW-0813">Transport</keyword>
<dbReference type="OrthoDB" id="6395775at2"/>
<feature type="coiled-coil region" evidence="8">
    <location>
        <begin position="343"/>
        <end position="377"/>
    </location>
</feature>
<feature type="chain" id="PRO_5003359515" evidence="9">
    <location>
        <begin position="29"/>
        <end position="432"/>
    </location>
</feature>
<dbReference type="PIRSF" id="PIRSF001892">
    <property type="entry name" value="CyaE"/>
    <property type="match status" value="1"/>
</dbReference>
<evidence type="ECO:0000256" key="5">
    <source>
        <dbReference type="ARBA" id="ARBA00022692"/>
    </source>
</evidence>
<keyword evidence="8" id="KW-0175">Coiled coil</keyword>
<evidence type="ECO:0000256" key="1">
    <source>
        <dbReference type="ARBA" id="ARBA00004442"/>
    </source>
</evidence>
<dbReference type="GO" id="GO:0015562">
    <property type="term" value="F:efflux transmembrane transporter activity"/>
    <property type="evidence" value="ECO:0007669"/>
    <property type="project" value="InterPro"/>
</dbReference>
<dbReference type="GO" id="GO:0015288">
    <property type="term" value="F:porin activity"/>
    <property type="evidence" value="ECO:0007669"/>
    <property type="project" value="TreeGrafter"/>
</dbReference>
<dbReference type="EMBL" id="AFGF01000157">
    <property type="protein sequence ID" value="EGO62953.1"/>
    <property type="molecule type" value="Genomic_DNA"/>
</dbReference>